<dbReference type="GO" id="GO:0016853">
    <property type="term" value="F:isomerase activity"/>
    <property type="evidence" value="ECO:0007669"/>
    <property type="project" value="UniProtKB-KW"/>
</dbReference>
<dbReference type="Proteomes" id="UP001153365">
    <property type="component" value="Unassembled WGS sequence"/>
</dbReference>
<name>A0AAV0AG74_PHAPC</name>
<dbReference type="Gene3D" id="3.20.20.150">
    <property type="entry name" value="Divalent-metal-dependent TIM barrel enzymes"/>
    <property type="match status" value="1"/>
</dbReference>
<dbReference type="AlphaFoldDB" id="A0AAV0AG74"/>
<evidence type="ECO:0000313" key="3">
    <source>
        <dbReference type="Proteomes" id="UP001153365"/>
    </source>
</evidence>
<sequence>MYNNYSTNLKFSIFSHSLGDHSSHDLLSKISAAALAGLRGVEISTIDLEDHSSKNSISLSEAAQQVSDHCKLLNLKVVCLQPVRDVVEAKTTQEALDGTIHWFHIMDILETDLMICCSSSLEPDMISSRFSDSVRNLRAIGIEASRFNRDDDHDGLFNLRISRTPRRICFEALCWGTFINTWSQAWDIVKAVDLENVGLCLDSFNTLAREWADPTVDGGIQPGADLRISNSLEKLSKTVPGSKIFLLQIADGKKLKEPIPKGSFKTPALMTWSRSSRLFPMEFERGGYLPIQKFIRSVVMTGYDGYWSAEVFNKSLSDPNPNVPPNHAIRAIEGLIRLRSSIDKKKLFLSSRRSKSYQSFKSKNINQSIPSNFGLLPIS</sequence>
<dbReference type="PANTHER" id="PTHR12110">
    <property type="entry name" value="HYDROXYPYRUVATE ISOMERASE"/>
    <property type="match status" value="1"/>
</dbReference>
<protein>
    <submittedName>
        <fullName evidence="2">Xylose isomerase-like protein</fullName>
    </submittedName>
</protein>
<feature type="domain" description="Xylose isomerase-like TIM barrel" evidence="1">
    <location>
        <begin position="31"/>
        <end position="324"/>
    </location>
</feature>
<organism evidence="2 3">
    <name type="scientific">Phakopsora pachyrhizi</name>
    <name type="common">Asian soybean rust disease fungus</name>
    <dbReference type="NCBI Taxonomy" id="170000"/>
    <lineage>
        <taxon>Eukaryota</taxon>
        <taxon>Fungi</taxon>
        <taxon>Dikarya</taxon>
        <taxon>Basidiomycota</taxon>
        <taxon>Pucciniomycotina</taxon>
        <taxon>Pucciniomycetes</taxon>
        <taxon>Pucciniales</taxon>
        <taxon>Phakopsoraceae</taxon>
        <taxon>Phakopsora</taxon>
    </lineage>
</organism>
<keyword evidence="2" id="KW-0413">Isomerase</keyword>
<dbReference type="InterPro" id="IPR036237">
    <property type="entry name" value="Xyl_isomerase-like_sf"/>
</dbReference>
<dbReference type="SUPFAM" id="SSF51658">
    <property type="entry name" value="Xylose isomerase-like"/>
    <property type="match status" value="1"/>
</dbReference>
<keyword evidence="3" id="KW-1185">Reference proteome</keyword>
<dbReference type="InterPro" id="IPR013022">
    <property type="entry name" value="Xyl_isomerase-like_TIM-brl"/>
</dbReference>
<proteinExistence type="predicted"/>
<dbReference type="EMBL" id="CALTRL010000210">
    <property type="protein sequence ID" value="CAH7667179.1"/>
    <property type="molecule type" value="Genomic_DNA"/>
</dbReference>
<accession>A0AAV0AG74</accession>
<dbReference type="InterPro" id="IPR050312">
    <property type="entry name" value="IolE/XylAMocC-like"/>
</dbReference>
<gene>
    <name evidence="2" type="ORF">PPACK8108_LOCUS1570</name>
</gene>
<evidence type="ECO:0000259" key="1">
    <source>
        <dbReference type="Pfam" id="PF01261"/>
    </source>
</evidence>
<dbReference type="PANTHER" id="PTHR12110:SF21">
    <property type="entry name" value="XYLOSE ISOMERASE-LIKE TIM BARREL DOMAIN-CONTAINING PROTEIN"/>
    <property type="match status" value="1"/>
</dbReference>
<dbReference type="Pfam" id="PF01261">
    <property type="entry name" value="AP_endonuc_2"/>
    <property type="match status" value="1"/>
</dbReference>
<reference evidence="2" key="1">
    <citation type="submission" date="2022-06" db="EMBL/GenBank/DDBJ databases">
        <authorList>
            <consortium name="SYNGENTA / RWTH Aachen University"/>
        </authorList>
    </citation>
    <scope>NUCLEOTIDE SEQUENCE</scope>
</reference>
<evidence type="ECO:0000313" key="2">
    <source>
        <dbReference type="EMBL" id="CAH7667179.1"/>
    </source>
</evidence>
<comment type="caution">
    <text evidence="2">The sequence shown here is derived from an EMBL/GenBank/DDBJ whole genome shotgun (WGS) entry which is preliminary data.</text>
</comment>